<keyword evidence="3" id="KW-1185">Reference proteome</keyword>
<dbReference type="InterPro" id="IPR013783">
    <property type="entry name" value="Ig-like_fold"/>
</dbReference>
<gene>
    <name evidence="2" type="ORF">CLV60_1198</name>
</gene>
<dbReference type="InterPro" id="IPR026444">
    <property type="entry name" value="Secre_tail"/>
</dbReference>
<organism evidence="2 3">
    <name type="scientific">Dyadobacter jiangsuensis</name>
    <dbReference type="NCBI Taxonomy" id="1591085"/>
    <lineage>
        <taxon>Bacteria</taxon>
        <taxon>Pseudomonadati</taxon>
        <taxon>Bacteroidota</taxon>
        <taxon>Cytophagia</taxon>
        <taxon>Cytophagales</taxon>
        <taxon>Spirosomataceae</taxon>
        <taxon>Dyadobacter</taxon>
    </lineage>
</organism>
<comment type="caution">
    <text evidence="2">The sequence shown here is derived from an EMBL/GenBank/DDBJ whole genome shotgun (WGS) entry which is preliminary data.</text>
</comment>
<dbReference type="Gene3D" id="2.60.40.10">
    <property type="entry name" value="Immunoglobulins"/>
    <property type="match status" value="1"/>
</dbReference>
<evidence type="ECO:0000313" key="3">
    <source>
        <dbReference type="Proteomes" id="UP000241964"/>
    </source>
</evidence>
<feature type="signal peptide" evidence="1">
    <location>
        <begin position="1"/>
        <end position="23"/>
    </location>
</feature>
<accession>A0A2P8FLP8</accession>
<dbReference type="OrthoDB" id="1466765at2"/>
<dbReference type="RefSeq" id="WP_106599037.1">
    <property type="nucleotide sequence ID" value="NZ_PYAS01000019.1"/>
</dbReference>
<protein>
    <submittedName>
        <fullName evidence="2">Putative secreted protein (Por secretion system target)</fullName>
    </submittedName>
</protein>
<reference evidence="2 3" key="1">
    <citation type="submission" date="2018-03" db="EMBL/GenBank/DDBJ databases">
        <title>Genomic Encyclopedia of Archaeal and Bacterial Type Strains, Phase II (KMG-II): from individual species to whole genera.</title>
        <authorList>
            <person name="Goeker M."/>
        </authorList>
    </citation>
    <scope>NUCLEOTIDE SEQUENCE [LARGE SCALE GENOMIC DNA]</scope>
    <source>
        <strain evidence="2 3">DSM 29057</strain>
    </source>
</reference>
<dbReference type="NCBIfam" id="TIGR04183">
    <property type="entry name" value="Por_Secre_tail"/>
    <property type="match status" value="1"/>
</dbReference>
<dbReference type="AlphaFoldDB" id="A0A2P8FLP8"/>
<feature type="chain" id="PRO_5015172328" evidence="1">
    <location>
        <begin position="24"/>
        <end position="476"/>
    </location>
</feature>
<evidence type="ECO:0000256" key="1">
    <source>
        <dbReference type="SAM" id="SignalP"/>
    </source>
</evidence>
<sequence length="476" mass="51283">MKSLYLWVCIVLAAISIPAKSLAQCALVEPAIELNSVSPSGDNCNVNVNLSFTIDKNNGNKFTYVHLWKPADYPDIDYKKAPKAADLGAVLATLAIDTDGAVSLLSTYSADGTVIPLFTGLTIMEEDLGGGKSRITINNIQFPVPGACEDLPILKGDVWSSQASSANPPVHCYAEGFNLQINDPVITGKINCNEPEGPRTYDLSIVSTNPTAFEVSYTLYLDDGVLTNGMTTFGAGDEPFYTSGATNLSSSQPIQSKDEAYPYDFLEDKRTIWVVLTGASLPNAIVAELQNGCTITLPVTLARFNGTLLDNAVSLSWTTTEESGSSHFNIERSADAKEFVQLGRVEAKGNSSATQQYKFLDSRPFTGTNYYRLKMVDADGKFEFSRMISIDNGANSVAFELLGNPASGREIKFLLKNENAANVSLFDLSGKAIRFSLSQTGNEFTLKPKGGISSGLYILSLQRSNASAITKKVLLP</sequence>
<evidence type="ECO:0000313" key="2">
    <source>
        <dbReference type="EMBL" id="PSL22650.1"/>
    </source>
</evidence>
<keyword evidence="1" id="KW-0732">Signal</keyword>
<name>A0A2P8FLP8_9BACT</name>
<proteinExistence type="predicted"/>
<dbReference type="Proteomes" id="UP000241964">
    <property type="component" value="Unassembled WGS sequence"/>
</dbReference>
<dbReference type="EMBL" id="PYAS01000019">
    <property type="protein sequence ID" value="PSL22650.1"/>
    <property type="molecule type" value="Genomic_DNA"/>
</dbReference>